<dbReference type="GO" id="GO:0051082">
    <property type="term" value="F:unfolded protein binding"/>
    <property type="evidence" value="ECO:0007669"/>
    <property type="project" value="UniProtKB-UniRule"/>
</dbReference>
<sequence length="343" mass="39595">MQKNKLWLIVVAVIIAIVALIFWLSPNTSTSDASQQNQDVALNPNSEANTVSASDASAGPGFMSKSQQDTQINCQMTMDSSNRLIVNEQTRNCFEYFITQYGEKSLDQIKKDFQTYMQNTHKEPALSQILDLWKRYMDYREALGQLQAPNIDPNDPKYYRAIFSSTQNLRKQHFSDYEIEGLFGTENTYHLYTLNRLDVIHDKKLSETEKAKKLKDLFDELPEDWKENLEQINKLEDLRKLTADIKARGGSAEEIRNMRLSLVGPEATQRLETLDTQRSDWKNNVNEYLTARDSIMKSGMSDSAKQQAVQQLRSQHFQSKEDQLRLNTFETLHDQGEKLPFSD</sequence>
<keyword evidence="8 16" id="KW-0442">Lipid degradation</keyword>
<evidence type="ECO:0000256" key="17">
    <source>
        <dbReference type="SAM" id="MobiDB-lite"/>
    </source>
</evidence>
<organism evidence="18 19">
    <name type="scientific">Acinetobacter cumulans</name>
    <dbReference type="NCBI Taxonomy" id="2136182"/>
    <lineage>
        <taxon>Bacteria</taxon>
        <taxon>Pseudomonadati</taxon>
        <taxon>Pseudomonadota</taxon>
        <taxon>Gammaproteobacteria</taxon>
        <taxon>Moraxellales</taxon>
        <taxon>Moraxellaceae</taxon>
        <taxon>Acinetobacter</taxon>
    </lineage>
</organism>
<evidence type="ECO:0000256" key="12">
    <source>
        <dbReference type="ARBA" id="ARBA00023186"/>
    </source>
</evidence>
<comment type="subcellular location">
    <subcellularLocation>
        <location evidence="2">Cell inner membrane</location>
        <topology evidence="2">Single-pass membrane protein</topology>
        <orientation evidence="2">Periplasmic side</orientation>
    </subcellularLocation>
</comment>
<evidence type="ECO:0000256" key="3">
    <source>
        <dbReference type="ARBA" id="ARBA00010358"/>
    </source>
</evidence>
<evidence type="ECO:0000256" key="11">
    <source>
        <dbReference type="ARBA" id="ARBA00023136"/>
    </source>
</evidence>
<dbReference type="GO" id="GO:0016042">
    <property type="term" value="P:lipid catabolic process"/>
    <property type="evidence" value="ECO:0007669"/>
    <property type="project" value="UniProtKB-UniRule"/>
</dbReference>
<evidence type="ECO:0000256" key="8">
    <source>
        <dbReference type="ARBA" id="ARBA00022963"/>
    </source>
</evidence>
<keyword evidence="11 16" id="KW-0472">Membrane</keyword>
<evidence type="ECO:0000313" key="19">
    <source>
        <dbReference type="Proteomes" id="UP000281084"/>
    </source>
</evidence>
<evidence type="ECO:0000256" key="10">
    <source>
        <dbReference type="ARBA" id="ARBA00023098"/>
    </source>
</evidence>
<evidence type="ECO:0000256" key="15">
    <source>
        <dbReference type="ARBA" id="ARBA00033028"/>
    </source>
</evidence>
<evidence type="ECO:0000256" key="7">
    <source>
        <dbReference type="ARBA" id="ARBA00022692"/>
    </source>
</evidence>
<proteinExistence type="inferred from homology"/>
<dbReference type="GO" id="GO:0006457">
    <property type="term" value="P:protein folding"/>
    <property type="evidence" value="ECO:0007669"/>
    <property type="project" value="UniProtKB-UniRule"/>
</dbReference>
<evidence type="ECO:0000256" key="13">
    <source>
        <dbReference type="ARBA" id="ARBA00030948"/>
    </source>
</evidence>
<gene>
    <name evidence="16" type="primary">lifO</name>
    <name evidence="18" type="ORF">D7V64_03825</name>
</gene>
<dbReference type="GO" id="GO:0005886">
    <property type="term" value="C:plasma membrane"/>
    <property type="evidence" value="ECO:0007669"/>
    <property type="project" value="UniProtKB-SubCell"/>
</dbReference>
<dbReference type="RefSeq" id="WP_120366894.1">
    <property type="nucleotide sequence ID" value="NZ_RAXZ01000003.1"/>
</dbReference>
<keyword evidence="9 16" id="KW-1133">Transmembrane helix</keyword>
<feature type="region of interest" description="Disordered" evidence="17">
    <location>
        <begin position="47"/>
        <end position="70"/>
    </location>
</feature>
<accession>A0A3A8GI31</accession>
<keyword evidence="6 16" id="KW-0997">Cell inner membrane</keyword>
<dbReference type="Proteomes" id="UP000281084">
    <property type="component" value="Unassembled WGS sequence"/>
</dbReference>
<comment type="similarity">
    <text evidence="3 16">Belongs to the lipase chaperone family.</text>
</comment>
<reference evidence="18 19" key="1">
    <citation type="submission" date="2018-09" db="EMBL/GenBank/DDBJ databases">
        <title>The draft genome of Acinetobacter spp. strains.</title>
        <authorList>
            <person name="Qin J."/>
            <person name="Feng Y."/>
            <person name="Zong Z."/>
        </authorList>
    </citation>
    <scope>NUCLEOTIDE SEQUENCE [LARGE SCALE GENOMIC DNA]</scope>
    <source>
        <strain evidence="18 19">WCHAc060002</strain>
    </source>
</reference>
<keyword evidence="7 16" id="KW-0812">Transmembrane</keyword>
<protein>
    <recommendedName>
        <fullName evidence="4 16">Lipase chaperone</fullName>
    </recommendedName>
    <alternativeName>
        <fullName evidence="16">Lipase activator protein</fullName>
    </alternativeName>
    <alternativeName>
        <fullName evidence="15 16">Lipase foldase</fullName>
    </alternativeName>
    <alternativeName>
        <fullName evidence="13 16">Lipase helper protein</fullName>
    </alternativeName>
    <alternativeName>
        <fullName evidence="14 16">Lipase modulator</fullName>
    </alternativeName>
</protein>
<dbReference type="AlphaFoldDB" id="A0A3A8GI31"/>
<evidence type="ECO:0000256" key="2">
    <source>
        <dbReference type="ARBA" id="ARBA00004383"/>
    </source>
</evidence>
<evidence type="ECO:0000256" key="9">
    <source>
        <dbReference type="ARBA" id="ARBA00022989"/>
    </source>
</evidence>
<evidence type="ECO:0000256" key="6">
    <source>
        <dbReference type="ARBA" id="ARBA00022519"/>
    </source>
</evidence>
<evidence type="ECO:0000256" key="4">
    <source>
        <dbReference type="ARBA" id="ARBA00019692"/>
    </source>
</evidence>
<evidence type="ECO:0000256" key="1">
    <source>
        <dbReference type="ARBA" id="ARBA00003280"/>
    </source>
</evidence>
<evidence type="ECO:0000256" key="5">
    <source>
        <dbReference type="ARBA" id="ARBA00022475"/>
    </source>
</evidence>
<name>A0A3A8GI31_9GAMM</name>
<dbReference type="EMBL" id="RAXZ01000003">
    <property type="protein sequence ID" value="RKG54714.1"/>
    <property type="molecule type" value="Genomic_DNA"/>
</dbReference>
<evidence type="ECO:0000256" key="16">
    <source>
        <dbReference type="HAMAP-Rule" id="MF_00790"/>
    </source>
</evidence>
<evidence type="ECO:0000256" key="14">
    <source>
        <dbReference type="ARBA" id="ARBA00031542"/>
    </source>
</evidence>
<keyword evidence="12 16" id="KW-0143">Chaperone</keyword>
<feature type="transmembrane region" description="Helical" evidence="16">
    <location>
        <begin position="7"/>
        <end position="25"/>
    </location>
</feature>
<comment type="function">
    <text evidence="1 16">May be involved in the folding of the extracellular lipase during its passage through the periplasm.</text>
</comment>
<dbReference type="InterPro" id="IPR004961">
    <property type="entry name" value="Lipase_chaperone"/>
</dbReference>
<dbReference type="Pfam" id="PF03280">
    <property type="entry name" value="Lipase_chap"/>
    <property type="match status" value="1"/>
</dbReference>
<dbReference type="SUPFAM" id="SSF158855">
    <property type="entry name" value="Lipase chaperone-like"/>
    <property type="match status" value="1"/>
</dbReference>
<comment type="caution">
    <text evidence="18">The sequence shown here is derived from an EMBL/GenBank/DDBJ whole genome shotgun (WGS) entry which is preliminary data.</text>
</comment>
<evidence type="ECO:0000313" key="18">
    <source>
        <dbReference type="EMBL" id="RKG54714.1"/>
    </source>
</evidence>
<keyword evidence="10 16" id="KW-0443">Lipid metabolism</keyword>
<dbReference type="HAMAP" id="MF_00790">
    <property type="entry name" value="Lipase_chap"/>
    <property type="match status" value="1"/>
</dbReference>
<keyword evidence="5 16" id="KW-1003">Cell membrane</keyword>